<feature type="compositionally biased region" description="Basic residues" evidence="1">
    <location>
        <begin position="1"/>
        <end position="11"/>
    </location>
</feature>
<reference evidence="2 3" key="1">
    <citation type="submission" date="2018-07" db="EMBL/GenBank/DDBJ databases">
        <title>A high quality draft genome assembly of the barn swallow (H. rustica rustica).</title>
        <authorList>
            <person name="Formenti G."/>
            <person name="Chiara M."/>
            <person name="Poveda L."/>
            <person name="Francoijs K.-J."/>
            <person name="Bonisoli-Alquati A."/>
            <person name="Canova L."/>
            <person name="Gianfranceschi L."/>
            <person name="Horner D.S."/>
            <person name="Saino N."/>
        </authorList>
    </citation>
    <scope>NUCLEOTIDE SEQUENCE [LARGE SCALE GENOMIC DNA]</scope>
    <source>
        <strain evidence="2">Chelidonia</strain>
        <tissue evidence="2">Blood</tissue>
    </source>
</reference>
<dbReference type="EMBL" id="QRBI01000093">
    <property type="protein sequence ID" value="RMC21661.1"/>
    <property type="molecule type" value="Genomic_DNA"/>
</dbReference>
<dbReference type="Proteomes" id="UP000269221">
    <property type="component" value="Unassembled WGS sequence"/>
</dbReference>
<evidence type="ECO:0000313" key="2">
    <source>
        <dbReference type="EMBL" id="RMC21661.1"/>
    </source>
</evidence>
<gene>
    <name evidence="2" type="ORF">DUI87_02529</name>
</gene>
<accession>A0A3M0L970</accession>
<evidence type="ECO:0000256" key="1">
    <source>
        <dbReference type="SAM" id="MobiDB-lite"/>
    </source>
</evidence>
<sequence length="76" mass="8363">MGRGRGRRRSHNACAKFPPFSAVPEETPVDQERETNDPCCQPPSPDNVPLSDELEEDPSDGAEPPTEPTIGFKRTD</sequence>
<feature type="region of interest" description="Disordered" evidence="1">
    <location>
        <begin position="1"/>
        <end position="76"/>
    </location>
</feature>
<organism evidence="2 3">
    <name type="scientific">Hirundo rustica rustica</name>
    <dbReference type="NCBI Taxonomy" id="333673"/>
    <lineage>
        <taxon>Eukaryota</taxon>
        <taxon>Metazoa</taxon>
        <taxon>Chordata</taxon>
        <taxon>Craniata</taxon>
        <taxon>Vertebrata</taxon>
        <taxon>Euteleostomi</taxon>
        <taxon>Archelosauria</taxon>
        <taxon>Archosauria</taxon>
        <taxon>Dinosauria</taxon>
        <taxon>Saurischia</taxon>
        <taxon>Theropoda</taxon>
        <taxon>Coelurosauria</taxon>
        <taxon>Aves</taxon>
        <taxon>Neognathae</taxon>
        <taxon>Neoaves</taxon>
        <taxon>Telluraves</taxon>
        <taxon>Australaves</taxon>
        <taxon>Passeriformes</taxon>
        <taxon>Sylvioidea</taxon>
        <taxon>Hirundinidae</taxon>
        <taxon>Hirundo</taxon>
    </lineage>
</organism>
<name>A0A3M0L970_HIRRU</name>
<evidence type="ECO:0000313" key="3">
    <source>
        <dbReference type="Proteomes" id="UP000269221"/>
    </source>
</evidence>
<protein>
    <submittedName>
        <fullName evidence="2">Uncharacterized protein</fullName>
    </submittedName>
</protein>
<keyword evidence="3" id="KW-1185">Reference proteome</keyword>
<comment type="caution">
    <text evidence="2">The sequence shown here is derived from an EMBL/GenBank/DDBJ whole genome shotgun (WGS) entry which is preliminary data.</text>
</comment>
<proteinExistence type="predicted"/>
<dbReference type="AlphaFoldDB" id="A0A3M0L970"/>